<accession>A0A3B4DGB0</accession>
<dbReference type="Proteomes" id="UP001501920">
    <property type="component" value="Chromosome 6"/>
</dbReference>
<feature type="coiled-coil region" evidence="7">
    <location>
        <begin position="907"/>
        <end position="941"/>
    </location>
</feature>
<dbReference type="GO" id="GO:0008270">
    <property type="term" value="F:zinc ion binding"/>
    <property type="evidence" value="ECO:0007669"/>
    <property type="project" value="UniProtKB-KW"/>
</dbReference>
<feature type="region of interest" description="Disordered" evidence="8">
    <location>
        <begin position="580"/>
        <end position="638"/>
    </location>
</feature>
<dbReference type="SUPFAM" id="SSF55874">
    <property type="entry name" value="ATPase domain of HSP90 chaperone/DNA topoisomerase II/histidine kinase"/>
    <property type="match status" value="1"/>
</dbReference>
<name>A0A3B4DGB0_PYGNA</name>
<feature type="compositionally biased region" description="Polar residues" evidence="8">
    <location>
        <begin position="767"/>
        <end position="782"/>
    </location>
</feature>
<sequence length="1132" mass="128384">MLIRCSSKMAAQTDRGIPLSALCPKYLHTNSTSHTWPFSAVAELIDNAYDPDVKARQFWIDKTRIKGEDCLIFMDNGAGMEYEKMHKMLSFGFSDKKTINGHVPVGLYGNGFKSGSMRLGKDAIVFSKKAGTMCVGMLSQTYLQVIGAENVIVPIVSFKSVYRTICPEPEHVASLQDILRYSLFKTEKELYSELKTIDNCSASATGTRIIIWNLRKTPLGTSEFDFERDRYDIRIPAEVYESTREQNKRLECGIQSVPESTCSLRAYCSILYLKPRMQIIIRGQKVKTQLVSKSLAHVVKDSYKPQFLTKSITITFGYNTKSKEQYGIMMYHKNRLIKAYERVGCQLKANSIGVGVIGVIVCDFLQPTHNKQDFDSTDEYRKTMYNVGVKLEEYWKEVHHRHRSTVPVEDTMKRPDQNWVQCDGCLKWRKLPDGIDTEKLPEKWFCHLNPDPQFRSCTAEEEPEDSDDEQPRYQKTYKQHERNKKLQQEKNRQQMEEEKKRAEEKKILALKEQNAALMRKQQDLERRLRFAAPSSTKPTAQATPSASRNASPSTRAGSRPSDNMPVISNVMSLLTTPTRMKRGLGPRTENEMKRPRMRNGLCSNMPDSPSTSTASPKACSSPTINDEGKEVPKSDDDDDIVILENYSTPRPNLSTFDLSKVKSERRSSLDMPGTHMEHNDDIAMETSLAMENTAASTSATHTEHISITTQTEQKIRAVKEEVEDSRGKKKEEKSKGGESDEKKSEVEQGLSTLERINNQEPEETESIRVSLSAQSKSVTSESKCVATEQMLVKSEGEPNGGEVSTEPEDEAKAKSATLKGAYLVPLDREHLSVLEAQQQQDKLLELLEIASRERDESRTRAQLLTSQVEELQSSLLEITEKSLKKEQCQQGTQTSVAEEEPDYKALYLQVKEETMQLRCELDQLKREREEWEVVKKAEAQSGVENRAQSKEVLARLGMFDNVDDELACQMDLLLREVDDRNKEREELKNKLDRLEDEKNTLLTCCENLRKDIKKESEKAEVSVEDRGAQTEFPNPQPEESDAGLAGPSNPRRVSTCGTNQNETQESPEREGGQEDTDTLTCRLRELRQRVGRLLVTFVPALDLEQVNYDCEVIDEILGQVIDEISCPTAAVS</sequence>
<dbReference type="GO" id="GO:0016605">
    <property type="term" value="C:PML body"/>
    <property type="evidence" value="ECO:0007669"/>
    <property type="project" value="TreeGrafter"/>
</dbReference>
<dbReference type="InterPro" id="IPR036890">
    <property type="entry name" value="HATPase_C_sf"/>
</dbReference>
<dbReference type="Gene3D" id="3.30.565.10">
    <property type="entry name" value="Histidine kinase-like ATPase, C-terminal domain"/>
    <property type="match status" value="1"/>
</dbReference>
<dbReference type="InterPro" id="IPR041006">
    <property type="entry name" value="Morc_S5"/>
</dbReference>
<comment type="subcellular location">
    <subcellularLocation>
        <location evidence="1">Nucleus</location>
    </subcellularLocation>
</comment>
<dbReference type="Pfam" id="PF13589">
    <property type="entry name" value="HATPase_c_3"/>
    <property type="match status" value="1"/>
</dbReference>
<dbReference type="FunFam" id="3.30.40.100:FF:000003">
    <property type="entry name" value="MORC family CW-type zinc finger 3"/>
    <property type="match status" value="1"/>
</dbReference>
<feature type="compositionally biased region" description="Basic and acidic residues" evidence="8">
    <location>
        <begin position="478"/>
        <end position="500"/>
    </location>
</feature>
<reference evidence="10" key="2">
    <citation type="submission" date="2025-08" db="UniProtKB">
        <authorList>
            <consortium name="Ensembl"/>
        </authorList>
    </citation>
    <scope>IDENTIFICATION</scope>
</reference>
<keyword evidence="11" id="KW-1185">Reference proteome</keyword>
<feature type="coiled-coil region" evidence="7">
    <location>
        <begin position="970"/>
        <end position="1011"/>
    </location>
</feature>
<dbReference type="Pfam" id="PF17942">
    <property type="entry name" value="Morc6_S5"/>
    <property type="match status" value="1"/>
</dbReference>
<dbReference type="InterPro" id="IPR045261">
    <property type="entry name" value="MORC_ATPase"/>
</dbReference>
<evidence type="ECO:0000313" key="11">
    <source>
        <dbReference type="Proteomes" id="UP001501920"/>
    </source>
</evidence>
<dbReference type="Gene3D" id="3.30.40.100">
    <property type="match status" value="1"/>
</dbReference>
<dbReference type="GO" id="GO:0016887">
    <property type="term" value="F:ATP hydrolysis activity"/>
    <property type="evidence" value="ECO:0007669"/>
    <property type="project" value="InterPro"/>
</dbReference>
<evidence type="ECO:0000256" key="3">
    <source>
        <dbReference type="ARBA" id="ARBA00022771"/>
    </source>
</evidence>
<feature type="compositionally biased region" description="Low complexity" evidence="8">
    <location>
        <begin position="693"/>
        <end position="709"/>
    </location>
</feature>
<protein>
    <recommendedName>
        <fullName evidence="9">CW-type domain-containing protein</fullName>
    </recommendedName>
</protein>
<dbReference type="OMA" id="IPYEKTH"/>
<dbReference type="PANTHER" id="PTHR23336:SF17">
    <property type="entry name" value="MORC FAMILY CW-TYPE ZINC FINGER PROTEIN 3"/>
    <property type="match status" value="1"/>
</dbReference>
<feature type="compositionally biased region" description="Polar residues" evidence="8">
    <location>
        <begin position="749"/>
        <end position="759"/>
    </location>
</feature>
<evidence type="ECO:0000256" key="7">
    <source>
        <dbReference type="SAM" id="Coils"/>
    </source>
</evidence>
<feature type="region of interest" description="Disordered" evidence="8">
    <location>
        <begin position="692"/>
        <end position="813"/>
    </location>
</feature>
<dbReference type="PROSITE" id="PS51050">
    <property type="entry name" value="ZF_CW"/>
    <property type="match status" value="1"/>
</dbReference>
<keyword evidence="6" id="KW-0539">Nucleus</keyword>
<evidence type="ECO:0000256" key="8">
    <source>
        <dbReference type="SAM" id="MobiDB-lite"/>
    </source>
</evidence>
<feature type="region of interest" description="Disordered" evidence="8">
    <location>
        <begin position="456"/>
        <end position="500"/>
    </location>
</feature>
<evidence type="ECO:0000256" key="4">
    <source>
        <dbReference type="ARBA" id="ARBA00022833"/>
    </source>
</evidence>
<feature type="coiled-coil region" evidence="7">
    <location>
        <begin position="833"/>
        <end position="881"/>
    </location>
</feature>
<keyword evidence="5 7" id="KW-0175">Coiled coil</keyword>
<dbReference type="Ensembl" id="ENSPNAT00000012618.2">
    <property type="protein sequence ID" value="ENSPNAP00000023442.1"/>
    <property type="gene ID" value="ENSPNAG00000008001.2"/>
</dbReference>
<evidence type="ECO:0000256" key="1">
    <source>
        <dbReference type="ARBA" id="ARBA00004123"/>
    </source>
</evidence>
<feature type="compositionally biased region" description="Polar residues" evidence="8">
    <location>
        <begin position="533"/>
        <end position="556"/>
    </location>
</feature>
<dbReference type="GeneTree" id="ENSGT00940000166160"/>
<dbReference type="InterPro" id="IPR011124">
    <property type="entry name" value="Znf_CW"/>
</dbReference>
<keyword evidence="2" id="KW-0479">Metal-binding</keyword>
<feature type="region of interest" description="Disordered" evidence="8">
    <location>
        <begin position="1016"/>
        <end position="1076"/>
    </location>
</feature>
<feature type="compositionally biased region" description="Basic and acidic residues" evidence="8">
    <location>
        <begin position="1016"/>
        <end position="1028"/>
    </location>
</feature>
<dbReference type="FunFam" id="3.30.565.10:FF:000035">
    <property type="entry name" value="MORC family CW-type zinc finger protein 4"/>
    <property type="match status" value="1"/>
</dbReference>
<evidence type="ECO:0000256" key="2">
    <source>
        <dbReference type="ARBA" id="ARBA00022723"/>
    </source>
</evidence>
<feature type="domain" description="CW-type" evidence="9">
    <location>
        <begin position="413"/>
        <end position="465"/>
    </location>
</feature>
<keyword evidence="3" id="KW-0863">Zinc-finger</keyword>
<evidence type="ECO:0000259" key="9">
    <source>
        <dbReference type="PROSITE" id="PS51050"/>
    </source>
</evidence>
<feature type="compositionally biased region" description="Polar residues" evidence="8">
    <location>
        <begin position="1051"/>
        <end position="1064"/>
    </location>
</feature>
<reference evidence="10 11" key="1">
    <citation type="submission" date="2020-10" db="EMBL/GenBank/DDBJ databases">
        <title>Pygocentrus nattereri (red-bellied piranha) genome, fPygNat1, primary haplotype.</title>
        <authorList>
            <person name="Myers G."/>
            <person name="Meyer A."/>
            <person name="Karagic N."/>
            <person name="Pippel M."/>
            <person name="Winkler S."/>
            <person name="Tracey A."/>
            <person name="Wood J."/>
            <person name="Formenti G."/>
            <person name="Howe K."/>
            <person name="Fedrigo O."/>
            <person name="Jarvis E.D."/>
        </authorList>
    </citation>
    <scope>NUCLEOTIDE SEQUENCE [LARGE SCALE GENOMIC DNA]</scope>
</reference>
<proteinExistence type="predicted"/>
<dbReference type="PANTHER" id="PTHR23336">
    <property type="entry name" value="ZINC FINGER CW-TYPE COILED-COIL DOMAIN PROTEIN 3"/>
    <property type="match status" value="1"/>
</dbReference>
<evidence type="ECO:0000313" key="10">
    <source>
        <dbReference type="Ensembl" id="ENSPNAP00000023442.1"/>
    </source>
</evidence>
<feature type="compositionally biased region" description="Acidic residues" evidence="8">
    <location>
        <begin position="459"/>
        <end position="468"/>
    </location>
</feature>
<feature type="compositionally biased region" description="Basic and acidic residues" evidence="8">
    <location>
        <begin position="713"/>
        <end position="746"/>
    </location>
</feature>
<feature type="region of interest" description="Disordered" evidence="8">
    <location>
        <begin position="530"/>
        <end position="565"/>
    </location>
</feature>
<reference evidence="10" key="3">
    <citation type="submission" date="2025-09" db="UniProtKB">
        <authorList>
            <consortium name="Ensembl"/>
        </authorList>
    </citation>
    <scope>IDENTIFICATION</scope>
</reference>
<organism evidence="10 11">
    <name type="scientific">Pygocentrus nattereri</name>
    <name type="common">Red-bellied piranha</name>
    <dbReference type="NCBI Taxonomy" id="42514"/>
    <lineage>
        <taxon>Eukaryota</taxon>
        <taxon>Metazoa</taxon>
        <taxon>Chordata</taxon>
        <taxon>Craniata</taxon>
        <taxon>Vertebrata</taxon>
        <taxon>Euteleostomi</taxon>
        <taxon>Actinopterygii</taxon>
        <taxon>Neopterygii</taxon>
        <taxon>Teleostei</taxon>
        <taxon>Ostariophysi</taxon>
        <taxon>Characiformes</taxon>
        <taxon>Characoidei</taxon>
        <taxon>Pygocentrus</taxon>
    </lineage>
</organism>
<dbReference type="CDD" id="cd16931">
    <property type="entry name" value="HATPase_MORC-like"/>
    <property type="match status" value="1"/>
</dbReference>
<feature type="compositionally biased region" description="Polar residues" evidence="8">
    <location>
        <begin position="601"/>
        <end position="624"/>
    </location>
</feature>
<evidence type="ECO:0000256" key="6">
    <source>
        <dbReference type="ARBA" id="ARBA00023242"/>
    </source>
</evidence>
<dbReference type="Pfam" id="PF07496">
    <property type="entry name" value="zf-CW"/>
    <property type="match status" value="1"/>
</dbReference>
<dbReference type="AlphaFoldDB" id="A0A3B4DGB0"/>
<evidence type="ECO:0000256" key="5">
    <source>
        <dbReference type="ARBA" id="ARBA00023054"/>
    </source>
</evidence>
<keyword evidence="4" id="KW-0862">Zinc</keyword>